<gene>
    <name evidence="4" type="ORF">F511_18258</name>
</gene>
<dbReference type="Proteomes" id="UP000250235">
    <property type="component" value="Unassembled WGS sequence"/>
</dbReference>
<dbReference type="InterPro" id="IPR024975">
    <property type="entry name" value="NOV_C"/>
</dbReference>
<name>A0A2Z7CMZ8_9LAMI</name>
<dbReference type="GO" id="GO:0005634">
    <property type="term" value="C:nucleus"/>
    <property type="evidence" value="ECO:0007669"/>
    <property type="project" value="TreeGrafter"/>
</dbReference>
<dbReference type="InterPro" id="IPR058210">
    <property type="entry name" value="SACS/Nov_dom"/>
</dbReference>
<organism evidence="4 5">
    <name type="scientific">Dorcoceras hygrometricum</name>
    <dbReference type="NCBI Taxonomy" id="472368"/>
    <lineage>
        <taxon>Eukaryota</taxon>
        <taxon>Viridiplantae</taxon>
        <taxon>Streptophyta</taxon>
        <taxon>Embryophyta</taxon>
        <taxon>Tracheophyta</taxon>
        <taxon>Spermatophyta</taxon>
        <taxon>Magnoliopsida</taxon>
        <taxon>eudicotyledons</taxon>
        <taxon>Gunneridae</taxon>
        <taxon>Pentapetalae</taxon>
        <taxon>asterids</taxon>
        <taxon>lamiids</taxon>
        <taxon>Lamiales</taxon>
        <taxon>Gesneriaceae</taxon>
        <taxon>Didymocarpoideae</taxon>
        <taxon>Trichosporeae</taxon>
        <taxon>Loxocarpinae</taxon>
        <taxon>Dorcoceras</taxon>
    </lineage>
</organism>
<protein>
    <submittedName>
        <fullName evidence="4">Uncharacterized protein</fullName>
    </submittedName>
</protein>
<feature type="compositionally biased region" description="Acidic residues" evidence="1">
    <location>
        <begin position="315"/>
        <end position="326"/>
    </location>
</feature>
<dbReference type="PANTHER" id="PTHR32387">
    <property type="entry name" value="WU:FJ29H11"/>
    <property type="match status" value="1"/>
</dbReference>
<evidence type="ECO:0000313" key="5">
    <source>
        <dbReference type="Proteomes" id="UP000250235"/>
    </source>
</evidence>
<dbReference type="Pfam" id="PF13020">
    <property type="entry name" value="NOV_C"/>
    <property type="match status" value="1"/>
</dbReference>
<accession>A0A2Z7CMZ8</accession>
<feature type="region of interest" description="Disordered" evidence="1">
    <location>
        <begin position="297"/>
        <end position="349"/>
    </location>
</feature>
<dbReference type="GO" id="GO:0010305">
    <property type="term" value="P:leaf vascular tissue pattern formation"/>
    <property type="evidence" value="ECO:0007669"/>
    <property type="project" value="TreeGrafter"/>
</dbReference>
<dbReference type="PANTHER" id="PTHR32387:SF0">
    <property type="entry name" value="PROTEIN NO VEIN"/>
    <property type="match status" value="1"/>
</dbReference>
<dbReference type="SUPFAM" id="SSF55874">
    <property type="entry name" value="ATPase domain of HSP90 chaperone/DNA topoisomerase II/histidine kinase"/>
    <property type="match status" value="1"/>
</dbReference>
<dbReference type="GO" id="GO:0009793">
    <property type="term" value="P:embryo development ending in seed dormancy"/>
    <property type="evidence" value="ECO:0007669"/>
    <property type="project" value="TreeGrafter"/>
</dbReference>
<feature type="domain" description="Protein NO VEIN C-terminal" evidence="2">
    <location>
        <begin position="2558"/>
        <end position="2642"/>
    </location>
</feature>
<keyword evidence="5" id="KW-1185">Reference proteome</keyword>
<feature type="region of interest" description="Disordered" evidence="1">
    <location>
        <begin position="1"/>
        <end position="36"/>
    </location>
</feature>
<dbReference type="NCBIfam" id="NF047352">
    <property type="entry name" value="P_loop_sacsin"/>
    <property type="match status" value="1"/>
</dbReference>
<feature type="region of interest" description="Disordered" evidence="1">
    <location>
        <begin position="380"/>
        <end position="411"/>
    </location>
</feature>
<evidence type="ECO:0000259" key="3">
    <source>
        <dbReference type="Pfam" id="PF25794"/>
    </source>
</evidence>
<dbReference type="GO" id="GO:0048364">
    <property type="term" value="P:root development"/>
    <property type="evidence" value="ECO:0007669"/>
    <property type="project" value="TreeGrafter"/>
</dbReference>
<evidence type="ECO:0000256" key="1">
    <source>
        <dbReference type="SAM" id="MobiDB-lite"/>
    </source>
</evidence>
<dbReference type="EMBL" id="KQ993856">
    <property type="protein sequence ID" value="KZV48452.1"/>
    <property type="molecule type" value="Genomic_DNA"/>
</dbReference>
<sequence length="2670" mass="301149">MYGQPPSFRPDGSGRGVAQQPQQRQQLQMNPNLYPNPNFFIDPRFSPHLNPFITPVPLPPIHQQVPRHNFPVPPNSTAINLQPPSQQLNPIDRDNISKLPQQKSEMQKDLIGKLDKAVTRVRHELLSSNKNVSSWEVSQAALLMVKAESWESLGFQMQQVPSLNRLLETEGKFFSVTSEVTEVYRIGTQELISYLCDYVDARNRKRVQVDSFLDFISQKQSVSGRDKLCVRVQDIGLYINHIKKARQAEDTVVRTCLERTRIKASQRTKKRPLFSAQKKQLDENFSTISQRIKSFSSESTEFGGKHIRFTSSGSEDNDSEGTDEDNQAERPINSNCNMPLPNVRSDHVSSCPYPSVTEEMTRLGLKREIASSPFVAGCGSRRNTYNGKPPRKRKTETLSSTSSIHKPFKRGKLDAELESKGSDDQGVNGHSLSIESLNLFVTTWKEACRGNSLEEVLERMLQSYNIRKKKVKALFTSFPFVGLLNAAVTSMKFGMWDNMYDTFQDLGEQIINGKSIENSSDYISINVEVAEKDVPISRHERKSMDRHDVPAEDIAKKISGYFEDDISSFKTLSRENKFNFLRKLCKCEYWLVKQYLVSEFASLGYGEYFLFLDKYMHLLPYSLQKYFIGDNLVKNSLEACLSPLQFDALLEQALNSLWESENVTLQNISDLLVWQFPSACFKPVKSDAVENVVDIIREKIKNSSCLLFSAPLLRFNRKDNSLAQNEKSMETGRVDVNSAPGEGIIGAVTTKDAIDVLLKAPMLTDLSLWSHWEHMFAPSLGSIVEWLLNVVNNKELMCLVTRDAKVIRIDHLATTDSLLKVFSEGSAFETAVQLLSLFVLYGGEKNVPLALLKCHARHAFELVIDNTLKIELHGRPSFEHLTSSKSSNSYVGSRLPNNKSTLSKAVQVMSTFILECLSYLPIEFCSFAADVLIAGTQYFSKDVTLGILSECKEIKQRQMLHEVGMSLGLMEWVDDYHSFCSAASSGFFPGKSCLYIGDHELKPKSKVVKAEFSEHPSSCGERLTAVEADQHHVDCKTVSVEDYSDPSKVYANGQTSNSALLLFNDDMNCDPVTVIESIRKEEFGLDQSLSATGITMLEKQHARLGRALHCLSQELYSQDSHFLLELVQNADDNIYPKDVEPTLTFILQEKGITVLNNEQGFSAKNIRALCDVGNSTKKGNNTGYIGKKGIGFKSVFRVTDAPEIHSNGFHIKFDITEGQIGFVLPTAIAPRDTGLFSRLASANASHVDQEFWNTCIILPFKSTLSDSFAMNNIVSMFSDLHPSLLLFLHRLRCIKFRNMLDDSLVVMRKEVIGDGIIEVSLGNEKMTWFVVSQKLHADKIHSNAQATEISVAFTLQETSEKVYSPILNQQPVFAFLPLRTYGLKFILQGDFVLPSSREEVDGDSPWNQWLLSEFPDLFINAEKQFCNLPCYRGSPGKAVTAFMSFIPLLGEVHGFFSSLPRLIISKLRVSNCLLLDFDENEWVPPCKVLRNWTDHTRSLLPDTLINKHLGLGFLNKDIVISDSLARALGVEDYGPNILVNIISSLCHSADGLQSMGLSWLSSWLSAFYVISSHSLMQATPGFETDSDLIFRLQKTPFIPLSDGTYGSVHEDTIWLHSDEVSQGVIGECVQKAFPKLHATLRIVNPNLLAAAASVESSHSDSTILENVKRMLYKVGVQRLSAHEIVKVHILPAIANNKKAKGQEDFLIEYLSYVMFHLHSSCNTCSREREDIIMELRENALISTNFGYKRFNEVPLHFSVEYGNPVDVKKLISGMGEKWYEIDNAYLETSITKSISDGELKWRRFFQELGATDFVKIVPVVKSVADMSLGNTKDVICAKDMVSMDAVANNWESEELLHLLSWLSTSKNWEKSKFLLEILDILWDDYFSDKVKGYYLDSTGESKSFRSSLLTMIQDFQWMVSSIDKELHYPKDLFHDCVSVSSFLGVAAPYTVPKVRSEKLVADVGLRTQVTLDGALSVLRHWRNSESPFKASISQMSNFYTLIWKAMPLSKEQVIEELLSEPFIFVPYASCLSEDDDVPGSLLSPQDVYWHDTIGNMNQVKSTHFDCDGKICEFPRKMLCNFYPKLHDFFVNGCGVDESLPFRSYLQILLQLSAISLPHQAAERVFEVFLRWSDALKSGSLSLEDVEYLRISLLKEEYTVLPTRQDKWVSLHASCGLICWSDDDDLAREFKHFEGIDFLYFGEFTGEETQIYLAKISEIIRRLGIPTLSQIVTREVIYYGSAVSSFIFSLVNWILPYAQRYILDVHTDRYYQLKQSGFENITNLKIVVVEELFYQNAIKRCKITSKKRHVCNCLLQDNILYCRQGSDLHAVFMEFSRLLYSGTTDLHFANFLLMVTTMAESGADEEQTEFFILNSQKVPTLPVDEACWSLQTDIYSLESNSKLLENCLPLKVEQNCSMFKGKPLTNSSWPPVHWKTAPGFKSCGAFGTNKPVLRIPQITGINVAEENREQVVTTRTEISHGFNTEHDSIVMTPGAISPSADGLESQSNPSSNLFTSGTNATLGPMDFGAPEVMHFSQPNSYGGDKLFGKQEALLTGRLGELTAFKYFERNLGNVSVTWVNEANETGLPYDIIISDEDNKEYVEVKATKATRKNWFLISMREWQFAIENGEAFSIAHVILSDTDMAKVTIYKNPAKLCQLGNIKLAVVVPKK</sequence>
<proteinExistence type="predicted"/>
<dbReference type="InterPro" id="IPR036890">
    <property type="entry name" value="HATPase_C_sf"/>
</dbReference>
<feature type="compositionally biased region" description="Low complexity" evidence="1">
    <location>
        <begin position="19"/>
        <end position="28"/>
    </location>
</feature>
<evidence type="ECO:0000259" key="2">
    <source>
        <dbReference type="Pfam" id="PF13020"/>
    </source>
</evidence>
<reference evidence="4 5" key="1">
    <citation type="journal article" date="2015" name="Proc. Natl. Acad. Sci. U.S.A.">
        <title>The resurrection genome of Boea hygrometrica: A blueprint for survival of dehydration.</title>
        <authorList>
            <person name="Xiao L."/>
            <person name="Yang G."/>
            <person name="Zhang L."/>
            <person name="Yang X."/>
            <person name="Zhao S."/>
            <person name="Ji Z."/>
            <person name="Zhou Q."/>
            <person name="Hu M."/>
            <person name="Wang Y."/>
            <person name="Chen M."/>
            <person name="Xu Y."/>
            <person name="Jin H."/>
            <person name="Xiao X."/>
            <person name="Hu G."/>
            <person name="Bao F."/>
            <person name="Hu Y."/>
            <person name="Wan P."/>
            <person name="Li L."/>
            <person name="Deng X."/>
            <person name="Kuang T."/>
            <person name="Xiang C."/>
            <person name="Zhu J.K."/>
            <person name="Oliver M.J."/>
            <person name="He Y."/>
        </authorList>
    </citation>
    <scope>NUCLEOTIDE SEQUENCE [LARGE SCALE GENOMIC DNA]</scope>
    <source>
        <strain evidence="5">cv. XS01</strain>
    </source>
</reference>
<dbReference type="Pfam" id="PF25794">
    <property type="entry name" value="SACS"/>
    <property type="match status" value="1"/>
</dbReference>
<feature type="domain" description="Sacsin/Nov" evidence="3">
    <location>
        <begin position="1116"/>
        <end position="1298"/>
    </location>
</feature>
<dbReference type="OrthoDB" id="1262810at2759"/>
<dbReference type="InterPro" id="IPR052957">
    <property type="entry name" value="Auxin_embryo_med"/>
</dbReference>
<dbReference type="Gene3D" id="3.30.565.10">
    <property type="entry name" value="Histidine kinase-like ATPase, C-terminal domain"/>
    <property type="match status" value="1"/>
</dbReference>
<evidence type="ECO:0000313" key="4">
    <source>
        <dbReference type="EMBL" id="KZV48452.1"/>
    </source>
</evidence>